<proteinExistence type="predicted"/>
<sequence length="126" mass="15084">MLGIARSEFKNMEQFGIVWWLESNSKLLSSFFRKQKIRRLPGSRDIFQTSLNLQHALNVYQDNKTNRLRGLGEVAITEFEPFNLQNVWIDFWEKNQRSYRSLMRVRVSTEKPRAPVPHDLLRRVFD</sequence>
<organism evidence="1 2">
    <name type="scientific">Thelohanellus kitauei</name>
    <name type="common">Myxosporean</name>
    <dbReference type="NCBI Taxonomy" id="669202"/>
    <lineage>
        <taxon>Eukaryota</taxon>
        <taxon>Metazoa</taxon>
        <taxon>Cnidaria</taxon>
        <taxon>Myxozoa</taxon>
        <taxon>Myxosporea</taxon>
        <taxon>Bivalvulida</taxon>
        <taxon>Platysporina</taxon>
        <taxon>Myxobolidae</taxon>
        <taxon>Thelohanellus</taxon>
    </lineage>
</organism>
<name>A0A0C2IIL9_THEKT</name>
<dbReference type="AlphaFoldDB" id="A0A0C2IIL9"/>
<dbReference type="EMBL" id="JWZT01003974">
    <property type="protein sequence ID" value="KII65169.1"/>
    <property type="molecule type" value="Genomic_DNA"/>
</dbReference>
<protein>
    <submittedName>
        <fullName evidence="1">Uncharacterized protein</fullName>
    </submittedName>
</protein>
<keyword evidence="2" id="KW-1185">Reference proteome</keyword>
<comment type="caution">
    <text evidence="1">The sequence shown here is derived from an EMBL/GenBank/DDBJ whole genome shotgun (WGS) entry which is preliminary data.</text>
</comment>
<reference evidence="1 2" key="1">
    <citation type="journal article" date="2014" name="Genome Biol. Evol.">
        <title>The genome of the myxosporean Thelohanellus kitauei shows adaptations to nutrient acquisition within its fish host.</title>
        <authorList>
            <person name="Yang Y."/>
            <person name="Xiong J."/>
            <person name="Zhou Z."/>
            <person name="Huo F."/>
            <person name="Miao W."/>
            <person name="Ran C."/>
            <person name="Liu Y."/>
            <person name="Zhang J."/>
            <person name="Feng J."/>
            <person name="Wang M."/>
            <person name="Wang M."/>
            <person name="Wang L."/>
            <person name="Yao B."/>
        </authorList>
    </citation>
    <scope>NUCLEOTIDE SEQUENCE [LARGE SCALE GENOMIC DNA]</scope>
    <source>
        <strain evidence="1">Wuqing</strain>
    </source>
</reference>
<dbReference type="Proteomes" id="UP000031668">
    <property type="component" value="Unassembled WGS sequence"/>
</dbReference>
<gene>
    <name evidence="1" type="ORF">RF11_00814</name>
</gene>
<evidence type="ECO:0000313" key="2">
    <source>
        <dbReference type="Proteomes" id="UP000031668"/>
    </source>
</evidence>
<evidence type="ECO:0000313" key="1">
    <source>
        <dbReference type="EMBL" id="KII65169.1"/>
    </source>
</evidence>
<accession>A0A0C2IIL9</accession>